<dbReference type="GO" id="GO:0006865">
    <property type="term" value="P:amino acid transport"/>
    <property type="evidence" value="ECO:0007669"/>
    <property type="project" value="UniProtKB-KW"/>
</dbReference>
<evidence type="ECO:0000259" key="7">
    <source>
        <dbReference type="Pfam" id="PF13458"/>
    </source>
</evidence>
<evidence type="ECO:0000256" key="4">
    <source>
        <dbReference type="ARBA" id="ARBA00022970"/>
    </source>
</evidence>
<dbReference type="PRINTS" id="PR00337">
    <property type="entry name" value="LEUILEVALBP"/>
</dbReference>
<dbReference type="InterPro" id="IPR028082">
    <property type="entry name" value="Peripla_BP_I"/>
</dbReference>
<keyword evidence="4" id="KW-0029">Amino-acid transport</keyword>
<dbReference type="PROSITE" id="PS51257">
    <property type="entry name" value="PROKAR_LIPOPROTEIN"/>
    <property type="match status" value="1"/>
</dbReference>
<feature type="chain" id="PRO_5038458552" evidence="6">
    <location>
        <begin position="26"/>
        <end position="438"/>
    </location>
</feature>
<gene>
    <name evidence="8" type="ORF">GON03_02720</name>
</gene>
<name>A0A6L6XMA9_9ACTN</name>
<evidence type="ECO:0000256" key="5">
    <source>
        <dbReference type="SAM" id="MobiDB-lite"/>
    </source>
</evidence>
<evidence type="ECO:0000313" key="9">
    <source>
        <dbReference type="Proteomes" id="UP000473525"/>
    </source>
</evidence>
<feature type="signal peptide" evidence="6">
    <location>
        <begin position="1"/>
        <end position="25"/>
    </location>
</feature>
<dbReference type="PANTHER" id="PTHR47235">
    <property type="entry name" value="BLR6548 PROTEIN"/>
    <property type="match status" value="1"/>
</dbReference>
<dbReference type="EMBL" id="WSEK01000004">
    <property type="protein sequence ID" value="MVQ48078.1"/>
    <property type="molecule type" value="Genomic_DNA"/>
</dbReference>
<keyword evidence="3 6" id="KW-0732">Signal</keyword>
<dbReference type="Gene3D" id="3.40.50.2300">
    <property type="match status" value="2"/>
</dbReference>
<dbReference type="Pfam" id="PF13458">
    <property type="entry name" value="Peripla_BP_6"/>
    <property type="match status" value="1"/>
</dbReference>
<evidence type="ECO:0000256" key="6">
    <source>
        <dbReference type="SAM" id="SignalP"/>
    </source>
</evidence>
<evidence type="ECO:0000313" key="8">
    <source>
        <dbReference type="EMBL" id="MVQ48078.1"/>
    </source>
</evidence>
<evidence type="ECO:0000256" key="2">
    <source>
        <dbReference type="ARBA" id="ARBA00022448"/>
    </source>
</evidence>
<sequence length="438" mass="44586">MPGMKSNSRLSVLVAVVAVAATAAACSNADAGSKSTGGSDASGAFEVSTSSCPPEATQALGDGEPLKVGTVWPLSGPYAALGEPIVAGMKTALASVNADGGIDGHQVELEAEDDGYDPSKTLPVVTKMIQQDKVFATVAQAGTPNVAAVQPLYEQSCTPQLFVGTGAPQYGDPANHPWTISGAMAYNTEADAWADYLKQEKPGAKVAYLAIDTDGGKAYSDGFEAAAKEDGLTVVASEKVAPDAATVENQVTNLLAAKPDVIILMSVGASCAKAMGAMAAGGFKGTTIAAYTCAAAAIFPVLGQAAQGALAVAVNKNVTDASDADIQKFRDDIAKYGEGTEPSDDALSGYRYAMVFVEAAKAAAELDGGLTRANLMDAAWNLDSQWFASVGGAARTDGTKDAYALETGQMVSWDAAKKELVPVGEPIDREGKTAAFSG</sequence>
<evidence type="ECO:0000256" key="3">
    <source>
        <dbReference type="ARBA" id="ARBA00022729"/>
    </source>
</evidence>
<dbReference type="Proteomes" id="UP000473525">
    <property type="component" value="Unassembled WGS sequence"/>
</dbReference>
<dbReference type="SUPFAM" id="SSF53822">
    <property type="entry name" value="Periplasmic binding protein-like I"/>
    <property type="match status" value="1"/>
</dbReference>
<dbReference type="AlphaFoldDB" id="A0A6L6XMA9"/>
<keyword evidence="9" id="KW-1185">Reference proteome</keyword>
<feature type="region of interest" description="Disordered" evidence="5">
    <location>
        <begin position="29"/>
        <end position="64"/>
    </location>
</feature>
<accession>A0A6L6XMA9</accession>
<comment type="caution">
    <text evidence="8">The sequence shown here is derived from an EMBL/GenBank/DDBJ whole genome shotgun (WGS) entry which is preliminary data.</text>
</comment>
<dbReference type="InterPro" id="IPR028081">
    <property type="entry name" value="Leu-bd"/>
</dbReference>
<keyword evidence="2" id="KW-0813">Transport</keyword>
<reference evidence="8 9" key="1">
    <citation type="submission" date="2019-12" db="EMBL/GenBank/DDBJ databases">
        <authorList>
            <person name="Huq M.A."/>
        </authorList>
    </citation>
    <scope>NUCLEOTIDE SEQUENCE [LARGE SCALE GENOMIC DNA]</scope>
    <source>
        <strain evidence="8 9">MAH-18</strain>
    </source>
</reference>
<dbReference type="PANTHER" id="PTHR47235:SF1">
    <property type="entry name" value="BLR6548 PROTEIN"/>
    <property type="match status" value="1"/>
</dbReference>
<feature type="domain" description="Leucine-binding protein" evidence="7">
    <location>
        <begin position="65"/>
        <end position="413"/>
    </location>
</feature>
<evidence type="ECO:0000256" key="1">
    <source>
        <dbReference type="ARBA" id="ARBA00010062"/>
    </source>
</evidence>
<protein>
    <submittedName>
        <fullName evidence="8">ABC transporter substrate-binding protein</fullName>
    </submittedName>
</protein>
<proteinExistence type="inferred from homology"/>
<dbReference type="CDD" id="cd06343">
    <property type="entry name" value="PBP1_ABC_ligand_binding-like"/>
    <property type="match status" value="1"/>
</dbReference>
<organism evidence="8 9">
    <name type="scientific">Nocardioides agri</name>
    <dbReference type="NCBI Taxonomy" id="2682843"/>
    <lineage>
        <taxon>Bacteria</taxon>
        <taxon>Bacillati</taxon>
        <taxon>Actinomycetota</taxon>
        <taxon>Actinomycetes</taxon>
        <taxon>Propionibacteriales</taxon>
        <taxon>Nocardioidaceae</taxon>
        <taxon>Nocardioides</taxon>
    </lineage>
</organism>
<comment type="similarity">
    <text evidence="1">Belongs to the leucine-binding protein family.</text>
</comment>
<dbReference type="InterPro" id="IPR000709">
    <property type="entry name" value="Leu_Ile_Val-bd"/>
</dbReference>